<proteinExistence type="predicted"/>
<dbReference type="GO" id="GO:0003678">
    <property type="term" value="F:DNA helicase activity"/>
    <property type="evidence" value="ECO:0007669"/>
    <property type="project" value="InterPro"/>
</dbReference>
<dbReference type="InterPro" id="IPR027417">
    <property type="entry name" value="P-loop_NTPase"/>
</dbReference>
<dbReference type="EMBL" id="FOPP01000010">
    <property type="protein sequence ID" value="SFH37027.1"/>
    <property type="molecule type" value="Genomic_DNA"/>
</dbReference>
<dbReference type="AlphaFoldDB" id="A0A1I2ZGQ8"/>
<evidence type="ECO:0000313" key="5">
    <source>
        <dbReference type="Proteomes" id="UP000199666"/>
    </source>
</evidence>
<evidence type="ECO:0000259" key="2">
    <source>
        <dbReference type="Pfam" id="PF05970"/>
    </source>
</evidence>
<dbReference type="CDD" id="cd18809">
    <property type="entry name" value="SF1_C_RecD"/>
    <property type="match status" value="1"/>
</dbReference>
<evidence type="ECO:0000256" key="1">
    <source>
        <dbReference type="SAM" id="Phobius"/>
    </source>
</evidence>
<sequence>METISENEDFKLALKLINSTNRCIFISGKAGTGKSTFIKHLRKKTYKKFLIVAPTGVAAINAGGVTIHSLFNFPLLPFLPLNTKTFDERKVNSTSKKLLLEIETIIIDEISMVRVDIIDAIDHTLKKIRGSDKSFGGIQVVFIGDLMQLSPIATAQEQALLSTVYESLYFLHSKAYEEAAPIVISLEKIYRQTDKEFVDILNAIRNNSNLEKYLGALNKRIITNPNYQTAITLTTHNAVADEINRESISLVPKQAYSFTAIITGEFDRDNYPTDLILSIKVGARVMLLKNERGKTKKYFNGKIGTVLNIEVDKIEIDFGEDEAFIVQREIWTNQKFLVSATGQGITQTISGTFEQFPLRLAYAITIHKSQGLTFDEAIIDLEKVFVPGQAYVALSRIRSFNGLHLKSPITTDQVLVDQNLVKYLANMTVGITKSNLEIEQNQYLIMKLLETFTISPTLADSGKLPQLIFPFAVSNALVQLIKVSSKFCKELSAMIELTILDKPKLHERVVKAAEYFINQMQTGLINPLEVSIKKYKNDFHYSKTVKELQEIRTYLIGKIAKIKAVNDLTNKIVITNDFSDSSDNISNLERNTTKSSTIVKNPSNDSVQERCYSLFKVGNNVYSISEQLKINSDAVFNHLTPYIQTGEIDILQLVSNEKIGLVRGFYENGKDNIFTLKAQLGATLTFGELKVILAFFKAK</sequence>
<accession>A0A1I2ZGQ8</accession>
<dbReference type="InterPro" id="IPR029491">
    <property type="entry name" value="Helicase_HTH"/>
</dbReference>
<evidence type="ECO:0000259" key="3">
    <source>
        <dbReference type="Pfam" id="PF14493"/>
    </source>
</evidence>
<keyword evidence="1" id="KW-1133">Transmembrane helix</keyword>
<dbReference type="Pfam" id="PF14493">
    <property type="entry name" value="HTH_40"/>
    <property type="match status" value="1"/>
</dbReference>
<protein>
    <submittedName>
        <fullName evidence="4">Helix-turn-helix domain-containing protein</fullName>
    </submittedName>
</protein>
<keyword evidence="1" id="KW-0812">Transmembrane</keyword>
<gene>
    <name evidence="4" type="ORF">SAMN04489864_11019</name>
</gene>
<feature type="domain" description="DNA helicase Pif1-like DEAD-box helicase" evidence="2">
    <location>
        <begin position="16"/>
        <end position="205"/>
    </location>
</feature>
<dbReference type="STRING" id="414048.SAMN04489864_11019"/>
<feature type="transmembrane region" description="Helical" evidence="1">
    <location>
        <begin position="49"/>
        <end position="71"/>
    </location>
</feature>
<dbReference type="Proteomes" id="UP000199666">
    <property type="component" value="Unassembled WGS sequence"/>
</dbReference>
<dbReference type="FunFam" id="3.40.50.300:FF:001498">
    <property type="entry name" value="ATP-dependent DNA helicase"/>
    <property type="match status" value="1"/>
</dbReference>
<dbReference type="GO" id="GO:0000723">
    <property type="term" value="P:telomere maintenance"/>
    <property type="evidence" value="ECO:0007669"/>
    <property type="project" value="InterPro"/>
</dbReference>
<evidence type="ECO:0000313" key="4">
    <source>
        <dbReference type="EMBL" id="SFH37027.1"/>
    </source>
</evidence>
<name>A0A1I2ZGQ8_9SPHI</name>
<keyword evidence="5" id="KW-1185">Reference proteome</keyword>
<keyword evidence="1" id="KW-0472">Membrane</keyword>
<dbReference type="InterPro" id="IPR051055">
    <property type="entry name" value="PIF1_helicase"/>
</dbReference>
<dbReference type="Gene3D" id="3.40.50.300">
    <property type="entry name" value="P-loop containing nucleotide triphosphate hydrolases"/>
    <property type="match status" value="2"/>
</dbReference>
<dbReference type="SUPFAM" id="SSF52540">
    <property type="entry name" value="P-loop containing nucleoside triphosphate hydrolases"/>
    <property type="match status" value="2"/>
</dbReference>
<dbReference type="Pfam" id="PF05970">
    <property type="entry name" value="PIF1"/>
    <property type="match status" value="1"/>
</dbReference>
<reference evidence="4 5" key="1">
    <citation type="submission" date="2016-10" db="EMBL/GenBank/DDBJ databases">
        <authorList>
            <person name="de Groot N.N."/>
        </authorList>
    </citation>
    <scope>NUCLEOTIDE SEQUENCE [LARGE SCALE GENOMIC DNA]</scope>
    <source>
        <strain evidence="4 5">DSM 18684</strain>
    </source>
</reference>
<feature type="domain" description="Helicase Helix-turn-helix" evidence="3">
    <location>
        <begin position="610"/>
        <end position="692"/>
    </location>
</feature>
<dbReference type="PANTHER" id="PTHR47642">
    <property type="entry name" value="ATP-DEPENDENT DNA HELICASE"/>
    <property type="match status" value="1"/>
</dbReference>
<dbReference type="RefSeq" id="WP_090996342.1">
    <property type="nucleotide sequence ID" value="NZ_FOPP01000010.1"/>
</dbReference>
<dbReference type="OrthoDB" id="9763659at2"/>
<organism evidence="4 5">
    <name type="scientific">Pedobacter insulae</name>
    <dbReference type="NCBI Taxonomy" id="414048"/>
    <lineage>
        <taxon>Bacteria</taxon>
        <taxon>Pseudomonadati</taxon>
        <taxon>Bacteroidota</taxon>
        <taxon>Sphingobacteriia</taxon>
        <taxon>Sphingobacteriales</taxon>
        <taxon>Sphingobacteriaceae</taxon>
        <taxon>Pedobacter</taxon>
    </lineage>
</organism>
<dbReference type="GO" id="GO:0006281">
    <property type="term" value="P:DNA repair"/>
    <property type="evidence" value="ECO:0007669"/>
    <property type="project" value="InterPro"/>
</dbReference>
<dbReference type="Gene3D" id="2.30.30.940">
    <property type="match status" value="1"/>
</dbReference>
<dbReference type="InterPro" id="IPR010285">
    <property type="entry name" value="DNA_helicase_pif1-like_DEAD"/>
</dbReference>